<keyword evidence="2" id="KW-0418">Kinase</keyword>
<evidence type="ECO:0000313" key="2">
    <source>
        <dbReference type="EMBL" id="CAA3001854.1"/>
    </source>
</evidence>
<name>A0A8S0TD73_OLEEU</name>
<comment type="caution">
    <text evidence="2">The sequence shown here is derived from an EMBL/GenBank/DDBJ whole genome shotgun (WGS) entry which is preliminary data.</text>
</comment>
<accession>A0A8S0TD73</accession>
<evidence type="ECO:0000259" key="1">
    <source>
        <dbReference type="Pfam" id="PF21127"/>
    </source>
</evidence>
<keyword evidence="3" id="KW-1185">Reference proteome</keyword>
<protein>
    <submittedName>
        <fullName evidence="2">Serine threonine- kinase ATG1c-like isoform X2</fullName>
    </submittedName>
</protein>
<dbReference type="OrthoDB" id="1730011at2759"/>
<dbReference type="EMBL" id="CACTIH010005786">
    <property type="protein sequence ID" value="CAA3001854.1"/>
    <property type="molecule type" value="Genomic_DNA"/>
</dbReference>
<gene>
    <name evidence="2" type="ORF">OLEA9_A028975</name>
</gene>
<reference evidence="2 3" key="1">
    <citation type="submission" date="2019-12" db="EMBL/GenBank/DDBJ databases">
        <authorList>
            <person name="Alioto T."/>
            <person name="Alioto T."/>
            <person name="Gomez Garrido J."/>
        </authorList>
    </citation>
    <scope>NUCLEOTIDE SEQUENCE [LARGE SCALE GENOMIC DNA]</scope>
</reference>
<organism evidence="2 3">
    <name type="scientific">Olea europaea subsp. europaea</name>
    <dbReference type="NCBI Taxonomy" id="158383"/>
    <lineage>
        <taxon>Eukaryota</taxon>
        <taxon>Viridiplantae</taxon>
        <taxon>Streptophyta</taxon>
        <taxon>Embryophyta</taxon>
        <taxon>Tracheophyta</taxon>
        <taxon>Spermatophyta</taxon>
        <taxon>Magnoliopsida</taxon>
        <taxon>eudicotyledons</taxon>
        <taxon>Gunneridae</taxon>
        <taxon>Pentapetalae</taxon>
        <taxon>asterids</taxon>
        <taxon>lamiids</taxon>
        <taxon>Lamiales</taxon>
        <taxon>Oleaceae</taxon>
        <taxon>Oleeae</taxon>
        <taxon>Olea</taxon>
    </lineage>
</organism>
<feature type="domain" description="ATG1-like MIT" evidence="1">
    <location>
        <begin position="6"/>
        <end position="81"/>
    </location>
</feature>
<sequence>MPDPMELIYQSALAFGRHSAVDEYMGATEVPVSNYSKAVRLLTFLLVEAPSLVLNPLFSLKSSDRNRIQNYIEVLNKRQHISESRIMAVFKSVDQPSPT</sequence>
<dbReference type="GO" id="GO:0016301">
    <property type="term" value="F:kinase activity"/>
    <property type="evidence" value="ECO:0007669"/>
    <property type="project" value="UniProtKB-KW"/>
</dbReference>
<dbReference type="Proteomes" id="UP000594638">
    <property type="component" value="Unassembled WGS sequence"/>
</dbReference>
<dbReference type="AlphaFoldDB" id="A0A8S0TD73"/>
<proteinExistence type="predicted"/>
<keyword evidence="2" id="KW-0808">Transferase</keyword>
<evidence type="ECO:0000313" key="3">
    <source>
        <dbReference type="Proteomes" id="UP000594638"/>
    </source>
</evidence>
<dbReference type="InterPro" id="IPR048941">
    <property type="entry name" value="ATG1-like_MIT2"/>
</dbReference>
<dbReference type="Gramene" id="OE9A028975T1">
    <property type="protein sequence ID" value="OE9A028975C1"/>
    <property type="gene ID" value="OE9A028975"/>
</dbReference>
<dbReference type="Pfam" id="PF21127">
    <property type="entry name" value="ATG1-like_MIT2"/>
    <property type="match status" value="1"/>
</dbReference>